<name>A0A9W8JRJ0_9AGAR</name>
<comment type="caution">
    <text evidence="1">The sequence shown here is derived from an EMBL/GenBank/DDBJ whole genome shotgun (WGS) entry which is preliminary data.</text>
</comment>
<reference evidence="1" key="1">
    <citation type="submission" date="2022-07" db="EMBL/GenBank/DDBJ databases">
        <title>Genome Sequence of Agrocybe chaxingu.</title>
        <authorList>
            <person name="Buettner E."/>
        </authorList>
    </citation>
    <scope>NUCLEOTIDE SEQUENCE</scope>
    <source>
        <strain evidence="1">MP-N11</strain>
    </source>
</reference>
<dbReference type="Proteomes" id="UP001148786">
    <property type="component" value="Unassembled WGS sequence"/>
</dbReference>
<gene>
    <name evidence="1" type="ORF">NLJ89_g10036</name>
</gene>
<proteinExistence type="predicted"/>
<accession>A0A9W8JRJ0</accession>
<protein>
    <submittedName>
        <fullName evidence="1">Uncharacterized protein</fullName>
    </submittedName>
</protein>
<dbReference type="EMBL" id="JANKHO010001713">
    <property type="protein sequence ID" value="KAJ3499880.1"/>
    <property type="molecule type" value="Genomic_DNA"/>
</dbReference>
<organism evidence="1 2">
    <name type="scientific">Agrocybe chaxingu</name>
    <dbReference type="NCBI Taxonomy" id="84603"/>
    <lineage>
        <taxon>Eukaryota</taxon>
        <taxon>Fungi</taxon>
        <taxon>Dikarya</taxon>
        <taxon>Basidiomycota</taxon>
        <taxon>Agaricomycotina</taxon>
        <taxon>Agaricomycetes</taxon>
        <taxon>Agaricomycetidae</taxon>
        <taxon>Agaricales</taxon>
        <taxon>Agaricineae</taxon>
        <taxon>Strophariaceae</taxon>
        <taxon>Agrocybe</taxon>
    </lineage>
</organism>
<evidence type="ECO:0000313" key="2">
    <source>
        <dbReference type="Proteomes" id="UP001148786"/>
    </source>
</evidence>
<evidence type="ECO:0000313" key="1">
    <source>
        <dbReference type="EMBL" id="KAJ3499880.1"/>
    </source>
</evidence>
<keyword evidence="2" id="KW-1185">Reference proteome</keyword>
<dbReference type="AlphaFoldDB" id="A0A9W8JRJ0"/>
<sequence>MSSNPAGLGLHTYDLPSTATATATAESTSGLGPQTWCLMATEPWRSRVVDGETRSGPVMKYTLRDVYTIYTSTEREGTTPVELGRKGRTWNGGMLCRASSPCGMGEAAARVDLRATGCYGMNKSSPTLSSLLRCVLPFNVVAPDVETHQQAGGRDVVLEYKTLRIAFNGGGVSYSNLSMSS</sequence>